<feature type="domain" description="Glycosyl hydrolase family 13 catalytic" evidence="4">
    <location>
        <begin position="138"/>
        <end position="522"/>
    </location>
</feature>
<proteinExistence type="inferred from homology"/>
<dbReference type="InterPro" id="IPR045857">
    <property type="entry name" value="O16G_dom_2"/>
</dbReference>
<dbReference type="Gene3D" id="2.60.40.10">
    <property type="entry name" value="Immunoglobulins"/>
    <property type="match status" value="1"/>
</dbReference>
<dbReference type="Pfam" id="PF00128">
    <property type="entry name" value="Alpha-amylase"/>
    <property type="match status" value="1"/>
</dbReference>
<evidence type="ECO:0000313" key="6">
    <source>
        <dbReference type="Proteomes" id="UP000238081"/>
    </source>
</evidence>
<dbReference type="GO" id="GO:0005975">
    <property type="term" value="P:carbohydrate metabolic process"/>
    <property type="evidence" value="ECO:0007669"/>
    <property type="project" value="InterPro"/>
</dbReference>
<reference evidence="5 6" key="1">
    <citation type="submission" date="2016-01" db="EMBL/GenBank/DDBJ databases">
        <title>Characterization of the Clostridium difficile lineages that are prevalent in Hong Kong and China.</title>
        <authorList>
            <person name="Kwok J.S.-L."/>
            <person name="Lam W.-Y."/>
            <person name="Ip M."/>
            <person name="Chan T.-F."/>
            <person name="Hawkey P.M."/>
            <person name="Tsui S.K.-W."/>
        </authorList>
    </citation>
    <scope>NUCLEOTIDE SEQUENCE [LARGE SCALE GENOMIC DNA]</scope>
    <source>
        <strain evidence="5 6">300064</strain>
    </source>
</reference>
<evidence type="ECO:0000259" key="4">
    <source>
        <dbReference type="SMART" id="SM00642"/>
    </source>
</evidence>
<organism evidence="5 6">
    <name type="scientific">Clostridium butyricum</name>
    <dbReference type="NCBI Taxonomy" id="1492"/>
    <lineage>
        <taxon>Bacteria</taxon>
        <taxon>Bacillati</taxon>
        <taxon>Bacillota</taxon>
        <taxon>Clostridia</taxon>
        <taxon>Eubacteriales</taxon>
        <taxon>Clostridiaceae</taxon>
        <taxon>Clostridium</taxon>
    </lineage>
</organism>
<dbReference type="InterPro" id="IPR014756">
    <property type="entry name" value="Ig_E-set"/>
</dbReference>
<keyword evidence="2" id="KW-0378">Hydrolase</keyword>
<keyword evidence="3 5" id="KW-0326">Glycosidase</keyword>
<dbReference type="EMBL" id="LRDH01000134">
    <property type="protein sequence ID" value="PPV12692.1"/>
    <property type="molecule type" value="Genomic_DNA"/>
</dbReference>
<dbReference type="PANTHER" id="PTHR10357">
    <property type="entry name" value="ALPHA-AMYLASE FAMILY MEMBER"/>
    <property type="match status" value="1"/>
</dbReference>
<dbReference type="SUPFAM" id="SSF51445">
    <property type="entry name" value="(Trans)glycosidases"/>
    <property type="match status" value="1"/>
</dbReference>
<dbReference type="InterPro" id="IPR013780">
    <property type="entry name" value="Glyco_hydro_b"/>
</dbReference>
<comment type="similarity">
    <text evidence="1">Belongs to the glycosyl hydrolase 13 family.</text>
</comment>
<evidence type="ECO:0000256" key="3">
    <source>
        <dbReference type="ARBA" id="ARBA00023295"/>
    </source>
</evidence>
<dbReference type="SUPFAM" id="SSF81296">
    <property type="entry name" value="E set domains"/>
    <property type="match status" value="1"/>
</dbReference>
<dbReference type="InterPro" id="IPR017853">
    <property type="entry name" value="GH"/>
</dbReference>
<comment type="caution">
    <text evidence="5">The sequence shown here is derived from an EMBL/GenBank/DDBJ whole genome shotgun (WGS) entry which is preliminary data.</text>
</comment>
<protein>
    <submittedName>
        <fullName evidence="5">Alpha-glycosidase</fullName>
    </submittedName>
</protein>
<dbReference type="CDD" id="cd11338">
    <property type="entry name" value="AmyAc_CMD"/>
    <property type="match status" value="1"/>
</dbReference>
<gene>
    <name evidence="5" type="ORF">AWN73_18010</name>
</gene>
<dbReference type="PANTHER" id="PTHR10357:SF210">
    <property type="entry name" value="MALTODEXTRIN GLUCOSIDASE"/>
    <property type="match status" value="1"/>
</dbReference>
<dbReference type="RefSeq" id="WP_104675662.1">
    <property type="nucleotide sequence ID" value="NZ_LRDH01000134.1"/>
</dbReference>
<dbReference type="Gene3D" id="3.90.400.10">
    <property type="entry name" value="Oligo-1,6-glucosidase, Domain 2"/>
    <property type="match status" value="1"/>
</dbReference>
<dbReference type="SMART" id="SM00642">
    <property type="entry name" value="Aamy"/>
    <property type="match status" value="1"/>
</dbReference>
<dbReference type="InterPro" id="IPR004185">
    <property type="entry name" value="Glyco_hydro_13_lg-like_dom"/>
</dbReference>
<evidence type="ECO:0000313" key="5">
    <source>
        <dbReference type="EMBL" id="PPV12692.1"/>
    </source>
</evidence>
<dbReference type="SUPFAM" id="SSF51011">
    <property type="entry name" value="Glycosyl hydrolase domain"/>
    <property type="match status" value="1"/>
</dbReference>
<evidence type="ECO:0000256" key="2">
    <source>
        <dbReference type="ARBA" id="ARBA00022801"/>
    </source>
</evidence>
<dbReference type="Gene3D" id="3.20.20.80">
    <property type="entry name" value="Glycosidases"/>
    <property type="match status" value="1"/>
</dbReference>
<sequence>MDRIKVMHDSQSIVYRRPFGAVEEGQKVKLSIDIEKEIVVAIELLQFDGTKVNMGMEKEYLNSGNYRYSIEIDTEDALGVLGYYFILIDGYDRVYYGNNDEHLGGIGQIYTYNPVPYQITIYKKSNLPEWYKEGIIYQIFVDRFCNGNDDGSINNPKKNSFIYGRWDDTPVYIKDYQGRTIRWDFYGGNIRGIIKKLDYIKSLGVNIINLSPIFKSSSCHKYDAGDYDIIDEMFGTEEDFKELCEKAKSKDIKIILDGVFSYTSSDSRYFNKAGNYDEIGAYQSPNSKYHNWYKFNRYPYGYECWWGIEGRPNINVMHNSYIDFLVNRDDSIIKKWIDLGASGWRLNVTDELPDEFIEIIRDRLDTLDKETVLIGDVWDDASNKISYSKKRRYLYGKEIQSVTNYPLRESLINFTRGYIKSDKLKKKVMSLYENYPREVFLGNINLIGTSDTERILTVLDGNMRCLKIIVALQFTIPGVPLIYYGDETGVTGGKDPDNRKSYPWENEDVDLIGFYKRIAQIRNGQDALKKGDFNIFDTEEDIFAFERVYENERIVVVVNVSNAQKVVRGITLEGTYLDLFNEGEKYKFVGYESVLIMYPCSFKILRKINK</sequence>
<dbReference type="InterPro" id="IPR006047">
    <property type="entry name" value="GH13_cat_dom"/>
</dbReference>
<dbReference type="Gene3D" id="2.60.40.1180">
    <property type="entry name" value="Golgi alpha-mannosidase II"/>
    <property type="match status" value="1"/>
</dbReference>
<accession>A0A2S7F7A0</accession>
<dbReference type="InterPro" id="IPR013783">
    <property type="entry name" value="Ig-like_fold"/>
</dbReference>
<dbReference type="AlphaFoldDB" id="A0A2S7F7A0"/>
<name>A0A2S7F7A0_CLOBU</name>
<dbReference type="Proteomes" id="UP000238081">
    <property type="component" value="Unassembled WGS sequence"/>
</dbReference>
<dbReference type="GO" id="GO:0004553">
    <property type="term" value="F:hydrolase activity, hydrolyzing O-glycosyl compounds"/>
    <property type="evidence" value="ECO:0007669"/>
    <property type="project" value="InterPro"/>
</dbReference>
<evidence type="ECO:0000256" key="1">
    <source>
        <dbReference type="ARBA" id="ARBA00008061"/>
    </source>
</evidence>
<dbReference type="CDD" id="cd02857">
    <property type="entry name" value="E_set_CDase_PDE_N"/>
    <property type="match status" value="1"/>
</dbReference>